<dbReference type="InterPro" id="IPR029062">
    <property type="entry name" value="Class_I_gatase-like"/>
</dbReference>
<accession>A0A1N6WFV4</accession>
<dbReference type="GO" id="GO:0004180">
    <property type="term" value="F:carboxypeptidase activity"/>
    <property type="evidence" value="ECO:0007669"/>
    <property type="project" value="UniProtKB-KW"/>
</dbReference>
<dbReference type="SUPFAM" id="SSF52317">
    <property type="entry name" value="Class I glutamine amidotransferase-like"/>
    <property type="match status" value="1"/>
</dbReference>
<dbReference type="Pfam" id="PF17676">
    <property type="entry name" value="Peptidase_S66C"/>
    <property type="match status" value="1"/>
</dbReference>
<dbReference type="Gene3D" id="3.50.30.60">
    <property type="entry name" value="LD-carboxypeptidase A C-terminal domain-like"/>
    <property type="match status" value="1"/>
</dbReference>
<dbReference type="RefSeq" id="WP_076427975.1">
    <property type="nucleotide sequence ID" value="NZ_FTNO01000001.1"/>
</dbReference>
<keyword evidence="2" id="KW-0378">Hydrolase</keyword>
<dbReference type="PANTHER" id="PTHR30237:SF4">
    <property type="entry name" value="LD-CARBOXYPEPTIDASE C-TERMINAL DOMAIN-CONTAINING PROTEIN"/>
    <property type="match status" value="1"/>
</dbReference>
<keyword evidence="5" id="KW-0121">Carboxypeptidase</keyword>
<dbReference type="AlphaFoldDB" id="A0A1N6WFV4"/>
<evidence type="ECO:0000256" key="1">
    <source>
        <dbReference type="ARBA" id="ARBA00010233"/>
    </source>
</evidence>
<keyword evidence="6" id="KW-1185">Reference proteome</keyword>
<gene>
    <name evidence="5" type="ORF">SAMN05421858_0708</name>
</gene>
<dbReference type="CDD" id="cd07062">
    <property type="entry name" value="Peptidase_S66_mccF_like"/>
    <property type="match status" value="1"/>
</dbReference>
<feature type="domain" description="LD-carboxypeptidase C-terminal" evidence="4">
    <location>
        <begin position="209"/>
        <end position="340"/>
    </location>
</feature>
<dbReference type="Pfam" id="PF02016">
    <property type="entry name" value="Peptidase_S66"/>
    <property type="match status" value="1"/>
</dbReference>
<feature type="domain" description="LD-carboxypeptidase N-terminal" evidence="3">
    <location>
        <begin position="16"/>
        <end position="135"/>
    </location>
</feature>
<dbReference type="Gene3D" id="3.40.50.10740">
    <property type="entry name" value="Class I glutamine amidotransferase-like"/>
    <property type="match status" value="1"/>
</dbReference>
<evidence type="ECO:0000313" key="5">
    <source>
        <dbReference type="EMBL" id="SIQ89047.1"/>
    </source>
</evidence>
<dbReference type="InterPro" id="IPR027461">
    <property type="entry name" value="Carboxypeptidase_A_C_sf"/>
</dbReference>
<name>A0A1N6WFV4_9EURY</name>
<dbReference type="InterPro" id="IPR040449">
    <property type="entry name" value="Peptidase_S66_N"/>
</dbReference>
<dbReference type="SUPFAM" id="SSF141986">
    <property type="entry name" value="LD-carboxypeptidase A C-terminal domain-like"/>
    <property type="match status" value="1"/>
</dbReference>
<keyword evidence="5" id="KW-0645">Protease</keyword>
<dbReference type="InterPro" id="IPR040921">
    <property type="entry name" value="Peptidase_S66C"/>
</dbReference>
<evidence type="ECO:0000259" key="3">
    <source>
        <dbReference type="Pfam" id="PF02016"/>
    </source>
</evidence>
<dbReference type="Proteomes" id="UP000186914">
    <property type="component" value="Unassembled WGS sequence"/>
</dbReference>
<protein>
    <submittedName>
        <fullName evidence="5">Muramoyltetrapeptide carboxypeptidase LdcA (Peptidoglycan recycling)</fullName>
    </submittedName>
</protein>
<evidence type="ECO:0000256" key="2">
    <source>
        <dbReference type="ARBA" id="ARBA00022801"/>
    </source>
</evidence>
<proteinExistence type="inferred from homology"/>
<dbReference type="PANTHER" id="PTHR30237">
    <property type="entry name" value="MURAMOYLTETRAPEPTIDE CARBOXYPEPTIDASE"/>
    <property type="match status" value="1"/>
</dbReference>
<sequence length="351" mass="39286">MSDCILPPALESGDDVAIVAPGTSHASLFPHVYELGLERLESVFGLNPVEFPTATKSPEWLYDHPEARAQDVMDAFADPDIAGVIAVIGGADQVRILPHLDADVLRENPTRFYGTSDNTNLQTVLWNEGIVSFYGGNLFTDFAMQGSMHDYTVEYLRRAMFEESFGELRPAERFTDEDLDWADPENLDKRREMESNPGWQWRGGEESVTGRTWGGSLEVVDMQLSVNRYLPDPEKLDGAVLLLETSEELPSEFDVRWVLMGMGERGLLSRVSAVLVGRAKARSMEVARTPDEREAYRERQRDAIADLVAEYNPDSPVVFDLDFGHTAPVAPIPVGGEVTVDPERERIQFEY</sequence>
<evidence type="ECO:0000313" key="6">
    <source>
        <dbReference type="Proteomes" id="UP000186914"/>
    </source>
</evidence>
<organism evidence="5 6">
    <name type="scientific">Haladaptatus litoreus</name>
    <dbReference type="NCBI Taxonomy" id="553468"/>
    <lineage>
        <taxon>Archaea</taxon>
        <taxon>Methanobacteriati</taxon>
        <taxon>Methanobacteriota</taxon>
        <taxon>Stenosarchaea group</taxon>
        <taxon>Halobacteria</taxon>
        <taxon>Halobacteriales</taxon>
        <taxon>Haladaptataceae</taxon>
        <taxon>Haladaptatus</taxon>
    </lineage>
</organism>
<comment type="similarity">
    <text evidence="1">Belongs to the peptidase S66 family.</text>
</comment>
<evidence type="ECO:0000259" key="4">
    <source>
        <dbReference type="Pfam" id="PF17676"/>
    </source>
</evidence>
<dbReference type="EMBL" id="FTNO01000001">
    <property type="protein sequence ID" value="SIQ89047.1"/>
    <property type="molecule type" value="Genomic_DNA"/>
</dbReference>
<reference evidence="6" key="1">
    <citation type="submission" date="2017-01" db="EMBL/GenBank/DDBJ databases">
        <authorList>
            <person name="Varghese N."/>
            <person name="Submissions S."/>
        </authorList>
    </citation>
    <scope>NUCLEOTIDE SEQUENCE [LARGE SCALE GENOMIC DNA]</scope>
    <source>
        <strain evidence="6">CGMCC 1.7737</strain>
    </source>
</reference>
<dbReference type="InterPro" id="IPR027478">
    <property type="entry name" value="LdcA_N"/>
</dbReference>
<dbReference type="OrthoDB" id="55610at2157"/>
<dbReference type="InterPro" id="IPR003507">
    <property type="entry name" value="S66_fam"/>
</dbReference>